<evidence type="ECO:0000256" key="3">
    <source>
        <dbReference type="ARBA" id="ARBA00022490"/>
    </source>
</evidence>
<dbReference type="GO" id="GO:0003727">
    <property type="term" value="F:single-stranded RNA binding"/>
    <property type="evidence" value="ECO:0007669"/>
    <property type="project" value="TreeGrafter"/>
</dbReference>
<gene>
    <name evidence="4" type="primary">yejK</name>
    <name evidence="4" type="ORF">CSV86_018155</name>
</gene>
<keyword evidence="3" id="KW-0963">Cytoplasm</keyword>
<evidence type="ECO:0000256" key="1">
    <source>
        <dbReference type="ARBA" id="ARBA00004453"/>
    </source>
</evidence>
<evidence type="ECO:0000256" key="2">
    <source>
        <dbReference type="ARBA" id="ARBA00009035"/>
    </source>
</evidence>
<evidence type="ECO:0000313" key="5">
    <source>
        <dbReference type="Proteomes" id="UP000010448"/>
    </source>
</evidence>
<dbReference type="OrthoDB" id="9131762at2"/>
<dbReference type="Pfam" id="PF04245">
    <property type="entry name" value="NA37"/>
    <property type="match status" value="1"/>
</dbReference>
<dbReference type="eggNOG" id="COG3081">
    <property type="taxonomic scope" value="Bacteria"/>
</dbReference>
<protein>
    <submittedName>
        <fullName evidence="4">Nucleoid-associated protein YejK</fullName>
    </submittedName>
</protein>
<dbReference type="Proteomes" id="UP000010448">
    <property type="component" value="Unassembled WGS sequence"/>
</dbReference>
<dbReference type="GO" id="GO:0003690">
    <property type="term" value="F:double-stranded DNA binding"/>
    <property type="evidence" value="ECO:0007669"/>
    <property type="project" value="TreeGrafter"/>
</dbReference>
<accession>L1M0D1</accession>
<dbReference type="PANTHER" id="PTHR38772:SF1">
    <property type="entry name" value="NUCLEOID-ASSOCIATED PROTEIN YEJK"/>
    <property type="match status" value="1"/>
</dbReference>
<organism evidence="4 5">
    <name type="scientific">Pseudomonas bharatica CSV86</name>
    <dbReference type="NCBI Taxonomy" id="1005395"/>
    <lineage>
        <taxon>Bacteria</taxon>
        <taxon>Pseudomonadati</taxon>
        <taxon>Pseudomonadota</taxon>
        <taxon>Gammaproteobacteria</taxon>
        <taxon>Pseudomonadales</taxon>
        <taxon>Pseudomonadaceae</taxon>
        <taxon>Pseudomonas</taxon>
        <taxon>Pseudomonas bharatica</taxon>
    </lineage>
</organism>
<sequence length="341" mass="38567">MPIRHAIFHQLDKQPDGNPAILHARDSELPATDAVEALQADLNDSYNAKQGKVWGFFHGESGAYPFSGWLKQYLDEKQDFTGFTRVSVEHLQKLIEEINLSTGGHVLFSHYQQGLTEYLMIAVLQQVQTVGLDDDLNVVVSRYLDTNNFSCAARINLSEWRNNPNSKQYISIVKGKTGRKSSDYFRDFIGCQEGVDGPGETRTLLKAFTEYVEKEDLPEESAREKTHALLDYATTQTKLGQPLHLQELSEVLDEDRPQAFYDHIRNRDYGLSPEIPADKRVLNQFRRFTGRAEGLSISFEAHLLGSNVTYDAGTGSLTIKNLPTQLKDQLKRRVTESGELQ</sequence>
<name>L1M0D1_9PSED</name>
<dbReference type="InterPro" id="IPR007358">
    <property type="entry name" value="Nucleoid_associated_NdpA"/>
</dbReference>
<comment type="similarity">
    <text evidence="2">Belongs to the YejK family.</text>
</comment>
<keyword evidence="5" id="KW-1185">Reference proteome</keyword>
<comment type="subcellular location">
    <subcellularLocation>
        <location evidence="1">Cytoplasm</location>
        <location evidence="1">Nucleoid</location>
    </subcellularLocation>
</comment>
<dbReference type="RefSeq" id="WP_009399677.1">
    <property type="nucleotide sequence ID" value="NZ_AMWJ02000002.1"/>
</dbReference>
<dbReference type="AlphaFoldDB" id="L1M0D1"/>
<evidence type="ECO:0000313" key="4">
    <source>
        <dbReference type="EMBL" id="NNJ16987.1"/>
    </source>
</evidence>
<reference evidence="4 5" key="1">
    <citation type="journal article" date="2013" name="Genome Announc.">
        <title>Genome Sequence of Naphthalene-Degrading Soil Bacterium Pseudomonas putida CSV86.</title>
        <authorList>
            <person name="Phale P.S."/>
            <person name="Paliwal V."/>
            <person name="Raju S.C."/>
            <person name="Modak A."/>
            <person name="Purohit H.J."/>
        </authorList>
    </citation>
    <scope>NUCLEOTIDE SEQUENCE [LARGE SCALE GENOMIC DNA]</scope>
    <source>
        <strain evidence="4 5">CSV86</strain>
    </source>
</reference>
<dbReference type="PANTHER" id="PTHR38772">
    <property type="match status" value="1"/>
</dbReference>
<dbReference type="GO" id="GO:0043590">
    <property type="term" value="C:bacterial nucleoid"/>
    <property type="evidence" value="ECO:0007669"/>
    <property type="project" value="TreeGrafter"/>
</dbReference>
<dbReference type="NCBIfam" id="NF001557">
    <property type="entry name" value="PRK00378.1"/>
    <property type="match status" value="1"/>
</dbReference>
<comment type="caution">
    <text evidence="4">The sequence shown here is derived from an EMBL/GenBank/DDBJ whole genome shotgun (WGS) entry which is preliminary data.</text>
</comment>
<proteinExistence type="inferred from homology"/>
<dbReference type="EMBL" id="AMWJ02000002">
    <property type="protein sequence ID" value="NNJ16987.1"/>
    <property type="molecule type" value="Genomic_DNA"/>
</dbReference>